<dbReference type="EMBL" id="LYXE01000102">
    <property type="protein sequence ID" value="PDV98398.1"/>
    <property type="molecule type" value="Genomic_DNA"/>
</dbReference>
<dbReference type="PANTHER" id="PTHR42886">
    <property type="entry name" value="RE40534P-RELATED"/>
    <property type="match status" value="1"/>
</dbReference>
<dbReference type="RefSeq" id="WP_097653577.1">
    <property type="nucleotide sequence ID" value="NZ_LYXE01000102.1"/>
</dbReference>
<dbReference type="SUPFAM" id="SSF53474">
    <property type="entry name" value="alpha/beta-Hydrolases"/>
    <property type="match status" value="1"/>
</dbReference>
<name>A0A2H3L165_9CHLR</name>
<sequence>MNTLEHICIQPEVQRYASPLLLLHGAWHGAWCWHEAMRDLAARGFVVHAFSTRGHGASHRPRRHWLTTASDYGRDLINVVRALPAPPILVGHSSGGYLAQLYMTGRFGPVPPLAGVVLLCSSPVDSVRYFLTRTTPPEAQIDPRAMLRREPETMRKLLFRPEIDPEALHGYVAQMVAEPPLVTMQSMVLRPRPARNATPVVVIAAGRDMVFGLEAQQVTAATYRAELIVVPEAAHDLMLDPDWPQAAAAIERFAQMLPS</sequence>
<dbReference type="Proteomes" id="UP000220922">
    <property type="component" value="Unassembled WGS sequence"/>
</dbReference>
<dbReference type="Gene3D" id="3.40.50.1820">
    <property type="entry name" value="alpha/beta hydrolase"/>
    <property type="match status" value="1"/>
</dbReference>
<dbReference type="GO" id="GO:0042171">
    <property type="term" value="F:lysophosphatidic acid acyltransferase activity"/>
    <property type="evidence" value="ECO:0007669"/>
    <property type="project" value="TreeGrafter"/>
</dbReference>
<dbReference type="GO" id="GO:0006654">
    <property type="term" value="P:phosphatidic acid biosynthetic process"/>
    <property type="evidence" value="ECO:0007669"/>
    <property type="project" value="TreeGrafter"/>
</dbReference>
<organism evidence="2 3">
    <name type="scientific">Candidatus Chloroploca asiatica</name>
    <dbReference type="NCBI Taxonomy" id="1506545"/>
    <lineage>
        <taxon>Bacteria</taxon>
        <taxon>Bacillati</taxon>
        <taxon>Chloroflexota</taxon>
        <taxon>Chloroflexia</taxon>
        <taxon>Chloroflexales</taxon>
        <taxon>Chloroflexineae</taxon>
        <taxon>Oscillochloridaceae</taxon>
        <taxon>Candidatus Chloroploca</taxon>
    </lineage>
</organism>
<keyword evidence="3" id="KW-1185">Reference proteome</keyword>
<feature type="domain" description="AB hydrolase-1" evidence="1">
    <location>
        <begin position="20"/>
        <end position="242"/>
    </location>
</feature>
<accession>A0A2H3L165</accession>
<dbReference type="InterPro" id="IPR000073">
    <property type="entry name" value="AB_hydrolase_1"/>
</dbReference>
<dbReference type="AlphaFoldDB" id="A0A2H3L165"/>
<keyword evidence="2" id="KW-0378">Hydrolase</keyword>
<proteinExistence type="predicted"/>
<dbReference type="GO" id="GO:0052689">
    <property type="term" value="F:carboxylic ester hydrolase activity"/>
    <property type="evidence" value="ECO:0007669"/>
    <property type="project" value="TreeGrafter"/>
</dbReference>
<evidence type="ECO:0000313" key="3">
    <source>
        <dbReference type="Proteomes" id="UP000220922"/>
    </source>
</evidence>
<dbReference type="PANTHER" id="PTHR42886:SF42">
    <property type="entry name" value="ALPHA_BETA-HYDROLASES SUPERFAMILY PROTEIN"/>
    <property type="match status" value="1"/>
</dbReference>
<dbReference type="InterPro" id="IPR029058">
    <property type="entry name" value="AB_hydrolase_fold"/>
</dbReference>
<evidence type="ECO:0000259" key="1">
    <source>
        <dbReference type="Pfam" id="PF12697"/>
    </source>
</evidence>
<dbReference type="OrthoDB" id="9775557at2"/>
<reference evidence="2 3" key="1">
    <citation type="submission" date="2016-05" db="EMBL/GenBank/DDBJ databases">
        <authorList>
            <person name="Lavstsen T."/>
            <person name="Jespersen J.S."/>
        </authorList>
    </citation>
    <scope>NUCLEOTIDE SEQUENCE [LARGE SCALE GENOMIC DNA]</scope>
    <source>
        <strain evidence="2 3">B7-9</strain>
    </source>
</reference>
<dbReference type="Pfam" id="PF12697">
    <property type="entry name" value="Abhydrolase_6"/>
    <property type="match status" value="1"/>
</dbReference>
<evidence type="ECO:0000313" key="2">
    <source>
        <dbReference type="EMBL" id="PDV98398.1"/>
    </source>
</evidence>
<dbReference type="GO" id="GO:0055088">
    <property type="term" value="P:lipid homeostasis"/>
    <property type="evidence" value="ECO:0007669"/>
    <property type="project" value="TreeGrafter"/>
</dbReference>
<comment type="caution">
    <text evidence="2">The sequence shown here is derived from an EMBL/GenBank/DDBJ whole genome shotgun (WGS) entry which is preliminary data.</text>
</comment>
<protein>
    <submittedName>
        <fullName evidence="2">Alpha/beta hydrolase</fullName>
    </submittedName>
</protein>
<gene>
    <name evidence="2" type="ORF">A9Q02_15700</name>
</gene>